<dbReference type="GO" id="GO:0005744">
    <property type="term" value="C:TIM23 mitochondrial import inner membrane translocase complex"/>
    <property type="evidence" value="ECO:0007669"/>
    <property type="project" value="UniProtKB-UniRule"/>
</dbReference>
<dbReference type="InterPro" id="IPR023214">
    <property type="entry name" value="HAD_sf"/>
</dbReference>
<feature type="region of interest" description="Disordered" evidence="2">
    <location>
        <begin position="50"/>
        <end position="105"/>
    </location>
</feature>
<dbReference type="PANTHER" id="PTHR12210">
    <property type="entry name" value="DULLARD PROTEIN PHOSPHATASE"/>
    <property type="match status" value="1"/>
</dbReference>
<dbReference type="InterPro" id="IPR004274">
    <property type="entry name" value="FCP1_dom"/>
</dbReference>
<keyword evidence="1" id="KW-0811">Translocation</keyword>
<feature type="region of interest" description="Disordered" evidence="2">
    <location>
        <begin position="491"/>
        <end position="517"/>
    </location>
</feature>
<dbReference type="GO" id="GO:0015031">
    <property type="term" value="P:protein transport"/>
    <property type="evidence" value="ECO:0007669"/>
    <property type="project" value="UniProtKB-KW"/>
</dbReference>
<feature type="compositionally biased region" description="Basic residues" evidence="2">
    <location>
        <begin position="185"/>
        <end position="201"/>
    </location>
</feature>
<accession>A0A7S1VZ51</accession>
<feature type="compositionally biased region" description="Low complexity" evidence="2">
    <location>
        <begin position="427"/>
        <end position="442"/>
    </location>
</feature>
<feature type="compositionally biased region" description="Acidic residues" evidence="2">
    <location>
        <begin position="126"/>
        <end position="135"/>
    </location>
</feature>
<organism evidence="4">
    <name type="scientific">Neobodo designis</name>
    <name type="common">Flagellated protozoan</name>
    <name type="synonym">Bodo designis</name>
    <dbReference type="NCBI Taxonomy" id="312471"/>
    <lineage>
        <taxon>Eukaryota</taxon>
        <taxon>Discoba</taxon>
        <taxon>Euglenozoa</taxon>
        <taxon>Kinetoplastea</taxon>
        <taxon>Metakinetoplastina</taxon>
        <taxon>Neobodonida</taxon>
        <taxon>Neobodo</taxon>
    </lineage>
</organism>
<dbReference type="Pfam" id="PF03031">
    <property type="entry name" value="NIF"/>
    <property type="match status" value="1"/>
</dbReference>
<dbReference type="SMART" id="SM00577">
    <property type="entry name" value="CPDc"/>
    <property type="match status" value="1"/>
</dbReference>
<evidence type="ECO:0000256" key="2">
    <source>
        <dbReference type="SAM" id="MobiDB-lite"/>
    </source>
</evidence>
<keyword evidence="1" id="KW-0809">Transit peptide</keyword>
<evidence type="ECO:0000259" key="3">
    <source>
        <dbReference type="PROSITE" id="PS50969"/>
    </source>
</evidence>
<keyword evidence="1" id="KW-0813">Transport</keyword>
<dbReference type="Gene3D" id="3.40.50.1000">
    <property type="entry name" value="HAD superfamily/HAD-like"/>
    <property type="match status" value="1"/>
</dbReference>
<feature type="compositionally biased region" description="Low complexity" evidence="2">
    <location>
        <begin position="136"/>
        <end position="149"/>
    </location>
</feature>
<gene>
    <name evidence="4" type="ORF">NDES1114_LOCUS27535</name>
</gene>
<feature type="domain" description="FCP1 homology" evidence="3">
    <location>
        <begin position="253"/>
        <end position="395"/>
    </location>
</feature>
<comment type="subunit">
    <text evidence="1">Component of the TIM23 complex.</text>
</comment>
<feature type="compositionally biased region" description="Low complexity" evidence="2">
    <location>
        <begin position="76"/>
        <end position="96"/>
    </location>
</feature>
<evidence type="ECO:0000313" key="4">
    <source>
        <dbReference type="EMBL" id="CAD9140734.1"/>
    </source>
</evidence>
<comment type="function">
    <text evidence="1">Essential component of the TIM23 complex, a complex that mediates the translocation of transit peptide-containing proteins across the mitochondrial inner membrane.</text>
</comment>
<feature type="region of interest" description="Disordered" evidence="2">
    <location>
        <begin position="164"/>
        <end position="228"/>
    </location>
</feature>
<feature type="compositionally biased region" description="Gly residues" evidence="2">
    <location>
        <begin position="50"/>
        <end position="63"/>
    </location>
</feature>
<sequence length="517" mass="54613">MLSTRRRHARDNRVVVHTLASGDRGGPAVIARESFDAVVTDAIRVCAGHGVSGGKGGAAGGGDRTPRAAPSRIRRLGGTTRTLSTTTSSRDLTSATQSPRRGPAGHIDVSALLRLCGRQLACDDGDDSSDDDSDFDTSSSCSSSDVSTDSDAVSVLTTSSCCTASTSRHTSTARRRGAANSASKAKPKRQRGRRAGKKNRSSRLPSAAASCHPSRAGSEGSSDELPPAASLMSAGQERLGHNHDGLILLAPPRTQPRLTVVLDLDETLVRLREGPVYVRPHAKLLFETLKAIGGIEVIIWTCATDKYARYALSHVPSAFFHHIVSRDARWYEDGTPAVKNLRWLGRDLDRCLHIDNCPVAVSANPDNCIVVQDIPECLPLVDETLRHVSEAIAHVIAAHEPVPKALASCPFVSISVLVAADDDGDDSGLATPATSPTSGSTAQNGAFPDTTTSGTDESETSGSASLPPYISAWSLDYTIPGVVTTYGAREQPAKREQHMPGKGANNSHGGARVHHRR</sequence>
<dbReference type="InterPro" id="IPR050365">
    <property type="entry name" value="TIM50"/>
</dbReference>
<dbReference type="InterPro" id="IPR036412">
    <property type="entry name" value="HAD-like_sf"/>
</dbReference>
<dbReference type="EMBL" id="HBGF01041131">
    <property type="protein sequence ID" value="CAD9140734.1"/>
    <property type="molecule type" value="Transcribed_RNA"/>
</dbReference>
<evidence type="ECO:0000256" key="1">
    <source>
        <dbReference type="RuleBase" id="RU365079"/>
    </source>
</evidence>
<name>A0A7S1VZ51_NEODS</name>
<keyword evidence="1" id="KW-0496">Mitochondrion</keyword>
<keyword evidence="1" id="KW-0653">Protein transport</keyword>
<dbReference type="PROSITE" id="PS50969">
    <property type="entry name" value="FCP1"/>
    <property type="match status" value="1"/>
</dbReference>
<feature type="region of interest" description="Disordered" evidence="2">
    <location>
        <begin position="427"/>
        <end position="465"/>
    </location>
</feature>
<feature type="compositionally biased region" description="Low complexity" evidence="2">
    <location>
        <begin position="449"/>
        <end position="463"/>
    </location>
</feature>
<protein>
    <recommendedName>
        <fullName evidence="1">Mitochondrial import inner membrane translocase subunit TIM50</fullName>
    </recommendedName>
</protein>
<proteinExistence type="inferred from homology"/>
<dbReference type="AlphaFoldDB" id="A0A7S1VZ51"/>
<feature type="region of interest" description="Disordered" evidence="2">
    <location>
        <begin position="126"/>
        <end position="149"/>
    </location>
</feature>
<reference evidence="4" key="1">
    <citation type="submission" date="2021-01" db="EMBL/GenBank/DDBJ databases">
        <authorList>
            <person name="Corre E."/>
            <person name="Pelletier E."/>
            <person name="Niang G."/>
            <person name="Scheremetjew M."/>
            <person name="Finn R."/>
            <person name="Kale V."/>
            <person name="Holt S."/>
            <person name="Cochrane G."/>
            <person name="Meng A."/>
            <person name="Brown T."/>
            <person name="Cohen L."/>
        </authorList>
    </citation>
    <scope>NUCLEOTIDE SEQUENCE</scope>
    <source>
        <strain evidence="4">CCAP 1951/1</strain>
    </source>
</reference>
<comment type="subcellular location">
    <subcellularLocation>
        <location evidence="1">Mitochondrion inner membrane</location>
        <topology evidence="1">Single-pass membrane protein</topology>
    </subcellularLocation>
</comment>
<comment type="similarity">
    <text evidence="1">Belongs to the TIM50 family.</text>
</comment>
<dbReference type="SUPFAM" id="SSF56784">
    <property type="entry name" value="HAD-like"/>
    <property type="match status" value="1"/>
</dbReference>